<evidence type="ECO:0000313" key="3">
    <source>
        <dbReference type="Proteomes" id="UP001240236"/>
    </source>
</evidence>
<dbReference type="Proteomes" id="UP001240236">
    <property type="component" value="Unassembled WGS sequence"/>
</dbReference>
<evidence type="ECO:0000313" key="2">
    <source>
        <dbReference type="EMBL" id="MDQ0369173.1"/>
    </source>
</evidence>
<gene>
    <name evidence="2" type="ORF">J2S42_005842</name>
</gene>
<comment type="caution">
    <text evidence="2">The sequence shown here is derived from an EMBL/GenBank/DDBJ whole genome shotgun (WGS) entry which is preliminary data.</text>
</comment>
<dbReference type="RefSeq" id="WP_307244212.1">
    <property type="nucleotide sequence ID" value="NZ_JAUSUZ010000001.1"/>
</dbReference>
<organism evidence="2 3">
    <name type="scientific">Catenuloplanes indicus</name>
    <dbReference type="NCBI Taxonomy" id="137267"/>
    <lineage>
        <taxon>Bacteria</taxon>
        <taxon>Bacillati</taxon>
        <taxon>Actinomycetota</taxon>
        <taxon>Actinomycetes</taxon>
        <taxon>Micromonosporales</taxon>
        <taxon>Micromonosporaceae</taxon>
        <taxon>Catenuloplanes</taxon>
    </lineage>
</organism>
<reference evidence="2 3" key="1">
    <citation type="submission" date="2023-07" db="EMBL/GenBank/DDBJ databases">
        <title>Sequencing the genomes of 1000 actinobacteria strains.</title>
        <authorList>
            <person name="Klenk H.-P."/>
        </authorList>
    </citation>
    <scope>NUCLEOTIDE SEQUENCE [LARGE SCALE GENOMIC DNA]</scope>
    <source>
        <strain evidence="2 3">DSM 44709</strain>
    </source>
</reference>
<sequence>MESAAQWHKSTYCDTASCVEVADLSQGVVGLRDGKNPSGPVLRFSAAEWHAFLDMLKLKNMV</sequence>
<keyword evidence="3" id="KW-1185">Reference proteome</keyword>
<proteinExistence type="predicted"/>
<feature type="domain" description="DUF397" evidence="1">
    <location>
        <begin position="5"/>
        <end position="57"/>
    </location>
</feature>
<dbReference type="EMBL" id="JAUSUZ010000001">
    <property type="protein sequence ID" value="MDQ0369173.1"/>
    <property type="molecule type" value="Genomic_DNA"/>
</dbReference>
<evidence type="ECO:0000259" key="1">
    <source>
        <dbReference type="Pfam" id="PF04149"/>
    </source>
</evidence>
<name>A0AAE3W3L5_9ACTN</name>
<dbReference type="InterPro" id="IPR007278">
    <property type="entry name" value="DUF397"/>
</dbReference>
<protein>
    <recommendedName>
        <fullName evidence="1">DUF397 domain-containing protein</fullName>
    </recommendedName>
</protein>
<accession>A0AAE3W3L5</accession>
<dbReference type="AlphaFoldDB" id="A0AAE3W3L5"/>
<dbReference type="Pfam" id="PF04149">
    <property type="entry name" value="DUF397"/>
    <property type="match status" value="1"/>
</dbReference>